<name>A0ABQ6Q5S6_9BACT</name>
<organism evidence="1 2">
    <name type="scientific">Algoriphagus taiwanensis</name>
    <dbReference type="NCBI Taxonomy" id="1445656"/>
    <lineage>
        <taxon>Bacteria</taxon>
        <taxon>Pseudomonadati</taxon>
        <taxon>Bacteroidota</taxon>
        <taxon>Cytophagia</taxon>
        <taxon>Cytophagales</taxon>
        <taxon>Cyclobacteriaceae</taxon>
        <taxon>Algoriphagus</taxon>
    </lineage>
</organism>
<dbReference type="EMBL" id="BTPE01000020">
    <property type="protein sequence ID" value="GMQ35534.1"/>
    <property type="molecule type" value="Genomic_DNA"/>
</dbReference>
<evidence type="ECO:0000313" key="1">
    <source>
        <dbReference type="EMBL" id="GMQ35534.1"/>
    </source>
</evidence>
<keyword evidence="2" id="KW-1185">Reference proteome</keyword>
<evidence type="ECO:0000313" key="2">
    <source>
        <dbReference type="Proteomes" id="UP001307705"/>
    </source>
</evidence>
<comment type="caution">
    <text evidence="1">The sequence shown here is derived from an EMBL/GenBank/DDBJ whole genome shotgun (WGS) entry which is preliminary data.</text>
</comment>
<gene>
    <name evidence="1" type="ORF">Ataiwa_38070</name>
</gene>
<dbReference type="Proteomes" id="UP001307705">
    <property type="component" value="Unassembled WGS sequence"/>
</dbReference>
<reference evidence="1 2" key="1">
    <citation type="submission" date="2023-08" db="EMBL/GenBank/DDBJ databases">
        <title>Draft genome sequence of Algoriphagus taiwanensis.</title>
        <authorList>
            <person name="Takatani N."/>
            <person name="Hosokawa M."/>
            <person name="Sawabe T."/>
        </authorList>
    </citation>
    <scope>NUCLEOTIDE SEQUENCE [LARGE SCALE GENOMIC DNA]</scope>
    <source>
        <strain evidence="1 2">JCM 19755</strain>
    </source>
</reference>
<sequence length="261" mass="30405">MTDSQIKYQRRIVCFLDVLGFGALLKEFEEDADLNNEVFSSENLISEKANDFINAFKSVVQLIPENYCRYYLFSDNICIAADMEEDKTIANEILFVVSNLFQKMASLGYFLRGGIDYGWMLDEEDIAVGLPLANAYLLESKSAIYPRVVISDTFRALLEDINADFDFQLKSDQELTYIDPFYNVIRAEDRRDFFETYKTKISEKLEIHKDKPPIEQKFIWLALSYNNFLDQFVENSGILIENEEVADDEIEYLRNLKIELP</sequence>
<accession>A0ABQ6Q5S6</accession>
<proteinExistence type="predicted"/>
<protein>
    <recommendedName>
        <fullName evidence="3">Guanylate cyclase domain-containing protein</fullName>
    </recommendedName>
</protein>
<evidence type="ECO:0008006" key="3">
    <source>
        <dbReference type="Google" id="ProtNLM"/>
    </source>
</evidence>